<accession>A0A6C0P0K7</accession>
<protein>
    <submittedName>
        <fullName evidence="2">Uncharacterized protein</fullName>
    </submittedName>
</protein>
<reference evidence="2 3" key="1">
    <citation type="submission" date="2020-02" db="EMBL/GenBank/DDBJ databases">
        <title>Paenibacillus sp. nov., isolated from rhizosphere soil of tomato.</title>
        <authorList>
            <person name="Weon H.-Y."/>
            <person name="Lee S.A."/>
        </authorList>
    </citation>
    <scope>NUCLEOTIDE SEQUENCE [LARGE SCALE GENOMIC DNA]</scope>
    <source>
        <strain evidence="2 3">14171R-81</strain>
    </source>
</reference>
<feature type="transmembrane region" description="Helical" evidence="1">
    <location>
        <begin position="123"/>
        <end position="146"/>
    </location>
</feature>
<dbReference type="AlphaFoldDB" id="A0A6C0P0K7"/>
<evidence type="ECO:0000256" key="1">
    <source>
        <dbReference type="SAM" id="Phobius"/>
    </source>
</evidence>
<dbReference type="RefSeq" id="WP_162640812.1">
    <property type="nucleotide sequence ID" value="NZ_CP048286.1"/>
</dbReference>
<feature type="transmembrane region" description="Helical" evidence="1">
    <location>
        <begin position="201"/>
        <end position="221"/>
    </location>
</feature>
<keyword evidence="1" id="KW-0812">Transmembrane</keyword>
<proteinExistence type="predicted"/>
<keyword evidence="1" id="KW-1133">Transmembrane helix</keyword>
<feature type="transmembrane region" description="Helical" evidence="1">
    <location>
        <begin position="166"/>
        <end position="189"/>
    </location>
</feature>
<dbReference type="Proteomes" id="UP000479114">
    <property type="component" value="Chromosome"/>
</dbReference>
<evidence type="ECO:0000313" key="2">
    <source>
        <dbReference type="EMBL" id="QHW32008.1"/>
    </source>
</evidence>
<keyword evidence="3" id="KW-1185">Reference proteome</keyword>
<name>A0A6C0P0K7_9BACL</name>
<keyword evidence="1" id="KW-0472">Membrane</keyword>
<organism evidence="2 3">
    <name type="scientific">Paenibacillus rhizovicinus</name>
    <dbReference type="NCBI Taxonomy" id="2704463"/>
    <lineage>
        <taxon>Bacteria</taxon>
        <taxon>Bacillati</taxon>
        <taxon>Bacillota</taxon>
        <taxon>Bacilli</taxon>
        <taxon>Bacillales</taxon>
        <taxon>Paenibacillaceae</taxon>
        <taxon>Paenibacillus</taxon>
    </lineage>
</organism>
<feature type="transmembrane region" description="Helical" evidence="1">
    <location>
        <begin position="227"/>
        <end position="245"/>
    </location>
</feature>
<evidence type="ECO:0000313" key="3">
    <source>
        <dbReference type="Proteomes" id="UP000479114"/>
    </source>
</evidence>
<dbReference type="EMBL" id="CP048286">
    <property type="protein sequence ID" value="QHW32008.1"/>
    <property type="molecule type" value="Genomic_DNA"/>
</dbReference>
<sequence length="273" mass="30532">MKTHIKQGWRLMSKHFYIIILLFLYELIWGFFLYRTIENIAVPLLKRFPDSYAASSSAISLFLTEAQFQLMKTDLIRPYALLFCGLLGARMLVTPLLNAGLFHSLHHTTDEKGTTFLKGIRKAWKPIALLYLVETTLTLAPAVWLLPRALRLLLSSGSLIEFAQAAGPWAGAWLLWAVLMHLLFLSMQFGAVTGSGSMRALWSGIANFIPFCGVSILMWGIGALLSATVASVSLLWAGLLALLLHQGYQLLRTIMKVWTAAAQYDVWQSKQQS</sequence>
<dbReference type="KEGG" id="prz:GZH47_15110"/>
<gene>
    <name evidence="2" type="ORF">GZH47_15110</name>
</gene>
<feature type="transmembrane region" description="Helical" evidence="1">
    <location>
        <begin position="16"/>
        <end position="37"/>
    </location>
</feature>